<dbReference type="InterPro" id="IPR037126">
    <property type="entry name" value="PdaC/RsiV-like_sf"/>
</dbReference>
<dbReference type="Gene3D" id="3.30.565.40">
    <property type="entry name" value="Fervidobacterium nodosum Rt17-B1 like"/>
    <property type="match status" value="1"/>
</dbReference>
<dbReference type="OrthoDB" id="8610451at2"/>
<evidence type="ECO:0000256" key="1">
    <source>
        <dbReference type="SAM" id="SignalP"/>
    </source>
</evidence>
<dbReference type="RefSeq" id="WP_043191217.1">
    <property type="nucleotide sequence ID" value="NZ_CP009533.1"/>
</dbReference>
<dbReference type="eggNOG" id="ENOG5032SQ9">
    <property type="taxonomic scope" value="Bacteria"/>
</dbReference>
<dbReference type="Gene3D" id="3.90.640.20">
    <property type="entry name" value="Heat-shock cognate protein, ATPase"/>
    <property type="match status" value="1"/>
</dbReference>
<feature type="chain" id="PRO_5001852524" evidence="1">
    <location>
        <begin position="21"/>
        <end position="248"/>
    </location>
</feature>
<evidence type="ECO:0000313" key="4">
    <source>
        <dbReference type="Proteomes" id="UP000029499"/>
    </source>
</evidence>
<dbReference type="Pfam" id="PF11738">
    <property type="entry name" value="DUF3298"/>
    <property type="match status" value="1"/>
</dbReference>
<feature type="signal peptide" evidence="1">
    <location>
        <begin position="1"/>
        <end position="20"/>
    </location>
</feature>
<dbReference type="KEGG" id="prh:LT40_14245"/>
<proteinExistence type="predicted"/>
<accession>A0A089YYB9</accession>
<feature type="domain" description="DUF3298" evidence="2">
    <location>
        <begin position="157"/>
        <end position="232"/>
    </location>
</feature>
<evidence type="ECO:0000313" key="3">
    <source>
        <dbReference type="EMBL" id="AIS18480.1"/>
    </source>
</evidence>
<keyword evidence="3" id="KW-0449">Lipoprotein</keyword>
<protein>
    <submittedName>
        <fullName evidence="3">Lipoprotein</fullName>
    </submittedName>
</protein>
<name>A0A089YYB9_9PSED</name>
<dbReference type="PROSITE" id="PS51257">
    <property type="entry name" value="PROKAR_LIPOPROTEIN"/>
    <property type="match status" value="1"/>
</dbReference>
<dbReference type="EMBL" id="CP009533">
    <property type="protein sequence ID" value="AIS18480.1"/>
    <property type="molecule type" value="Genomic_DNA"/>
</dbReference>
<dbReference type="HOGENOM" id="CLU_088507_0_0_6"/>
<keyword evidence="4" id="KW-1185">Reference proteome</keyword>
<organism evidence="3 4">
    <name type="scientific">Pseudomonas rhizosphaerae</name>
    <dbReference type="NCBI Taxonomy" id="216142"/>
    <lineage>
        <taxon>Bacteria</taxon>
        <taxon>Pseudomonadati</taxon>
        <taxon>Pseudomonadota</taxon>
        <taxon>Gammaproteobacteria</taxon>
        <taxon>Pseudomonadales</taxon>
        <taxon>Pseudomonadaceae</taxon>
        <taxon>Pseudomonas</taxon>
    </lineage>
</organism>
<gene>
    <name evidence="3" type="ORF">LT40_14245</name>
</gene>
<sequence length="248" mass="27894">MSFLKFASVACVALTLGACASVFQPNYRAPLETKREAFEHLKPGCDNQDCPLVNIDVVHFPDEPGLDAAIDKRLREMTVNTPDARVPATLKAYEDQFMREAQPRYSSYLQAKVREQHDGIVVVELSSYAMTGGAHGMPGRGFINWSRREHRELTLQDMLVPGQERAFWQAAEEAHRGWLVASKLDKDADFIRQWPFQQTPNIALTYGGVVLKYNVYSIAPYAMGHPEVKIAYPRLNGVIKPELFPGRG</sequence>
<reference evidence="3 4" key="1">
    <citation type="journal article" date="2015" name="J. Biotechnol.">
        <title>Complete genome sequence of Pseudomonas rhizosphaerae IH5T (=DSM 16299T), a phosphate-solubilizing rhizobacterium for bacterial biofertilizer.</title>
        <authorList>
            <person name="Kwak Y."/>
            <person name="Jung B.K."/>
            <person name="Shin J.H."/>
        </authorList>
    </citation>
    <scope>NUCLEOTIDE SEQUENCE [LARGE SCALE GENOMIC DNA]</scope>
    <source>
        <strain evidence="3">DSM 16299</strain>
    </source>
</reference>
<dbReference type="InterPro" id="IPR021729">
    <property type="entry name" value="DUF3298"/>
</dbReference>
<evidence type="ECO:0000259" key="2">
    <source>
        <dbReference type="Pfam" id="PF11738"/>
    </source>
</evidence>
<dbReference type="AlphaFoldDB" id="A0A089YYB9"/>
<dbReference type="STRING" id="216142.LT40_14245"/>
<dbReference type="Proteomes" id="UP000029499">
    <property type="component" value="Chromosome"/>
</dbReference>
<keyword evidence="1" id="KW-0732">Signal</keyword>